<keyword evidence="3" id="KW-1185">Reference proteome</keyword>
<sequence>MHNPYIQWSGSRKCDVHSRTNAVFAERFTLKNNHYVLQNKVSRSLCNAFSRDWSNGKNTPSSRDLQESHAFIGADVTGDGEPKQAC</sequence>
<protein>
    <submittedName>
        <fullName evidence="2">Uncharacterized protein</fullName>
    </submittedName>
</protein>
<dbReference type="EMBL" id="BGPR01000548">
    <property type="protein sequence ID" value="GBM25836.1"/>
    <property type="molecule type" value="Genomic_DNA"/>
</dbReference>
<organism evidence="2 3">
    <name type="scientific">Araneus ventricosus</name>
    <name type="common">Orbweaver spider</name>
    <name type="synonym">Epeira ventricosa</name>
    <dbReference type="NCBI Taxonomy" id="182803"/>
    <lineage>
        <taxon>Eukaryota</taxon>
        <taxon>Metazoa</taxon>
        <taxon>Ecdysozoa</taxon>
        <taxon>Arthropoda</taxon>
        <taxon>Chelicerata</taxon>
        <taxon>Arachnida</taxon>
        <taxon>Araneae</taxon>
        <taxon>Araneomorphae</taxon>
        <taxon>Entelegynae</taxon>
        <taxon>Araneoidea</taxon>
        <taxon>Araneidae</taxon>
        <taxon>Araneus</taxon>
    </lineage>
</organism>
<gene>
    <name evidence="2" type="ORF">AVEN_151317_1</name>
</gene>
<evidence type="ECO:0000313" key="2">
    <source>
        <dbReference type="EMBL" id="GBM25836.1"/>
    </source>
</evidence>
<accession>A0A4Y2EC05</accession>
<reference evidence="2 3" key="1">
    <citation type="journal article" date="2019" name="Sci. Rep.">
        <title>Orb-weaving spider Araneus ventricosus genome elucidates the spidroin gene catalogue.</title>
        <authorList>
            <person name="Kono N."/>
            <person name="Nakamura H."/>
            <person name="Ohtoshi R."/>
            <person name="Moran D.A.P."/>
            <person name="Shinohara A."/>
            <person name="Yoshida Y."/>
            <person name="Fujiwara M."/>
            <person name="Mori M."/>
            <person name="Tomita M."/>
            <person name="Arakawa K."/>
        </authorList>
    </citation>
    <scope>NUCLEOTIDE SEQUENCE [LARGE SCALE GENOMIC DNA]</scope>
</reference>
<comment type="caution">
    <text evidence="2">The sequence shown here is derived from an EMBL/GenBank/DDBJ whole genome shotgun (WGS) entry which is preliminary data.</text>
</comment>
<feature type="region of interest" description="Disordered" evidence="1">
    <location>
        <begin position="56"/>
        <end position="86"/>
    </location>
</feature>
<name>A0A4Y2EC05_ARAVE</name>
<dbReference type="AlphaFoldDB" id="A0A4Y2EC05"/>
<evidence type="ECO:0000256" key="1">
    <source>
        <dbReference type="SAM" id="MobiDB-lite"/>
    </source>
</evidence>
<evidence type="ECO:0000313" key="3">
    <source>
        <dbReference type="Proteomes" id="UP000499080"/>
    </source>
</evidence>
<dbReference type="Proteomes" id="UP000499080">
    <property type="component" value="Unassembled WGS sequence"/>
</dbReference>
<proteinExistence type="predicted"/>